<protein>
    <submittedName>
        <fullName evidence="1">Uncharacterized protein</fullName>
    </submittedName>
</protein>
<organism evidence="1 2">
    <name type="scientific">Ajellomyces capsulatus (strain H88)</name>
    <name type="common">Darling's disease fungus</name>
    <name type="synonym">Histoplasma capsulatum</name>
    <dbReference type="NCBI Taxonomy" id="544711"/>
    <lineage>
        <taxon>Eukaryota</taxon>
        <taxon>Fungi</taxon>
        <taxon>Dikarya</taxon>
        <taxon>Ascomycota</taxon>
        <taxon>Pezizomycotina</taxon>
        <taxon>Eurotiomycetes</taxon>
        <taxon>Eurotiomycetidae</taxon>
        <taxon>Onygenales</taxon>
        <taxon>Ajellomycetaceae</taxon>
        <taxon>Histoplasma</taxon>
    </lineage>
</organism>
<evidence type="ECO:0000313" key="1">
    <source>
        <dbReference type="EMBL" id="QSS57376.1"/>
    </source>
</evidence>
<reference evidence="1" key="1">
    <citation type="submission" date="2021-01" db="EMBL/GenBank/DDBJ databases">
        <title>Chromosome-level genome assembly of a human fungal pathogen reveals clustering of transcriptionally co-regulated genes.</title>
        <authorList>
            <person name="Voorhies M."/>
            <person name="Cohen S."/>
            <person name="Shea T.P."/>
            <person name="Petrus S."/>
            <person name="Munoz J.F."/>
            <person name="Poplawski S."/>
            <person name="Goldman W.E."/>
            <person name="Michael T."/>
            <person name="Cuomo C.A."/>
            <person name="Sil A."/>
            <person name="Beyhan S."/>
        </authorList>
    </citation>
    <scope>NUCLEOTIDE SEQUENCE</scope>
    <source>
        <strain evidence="1">H88</strain>
    </source>
</reference>
<gene>
    <name evidence="1" type="ORF">I7I53_05832</name>
</gene>
<dbReference type="Proteomes" id="UP000663419">
    <property type="component" value="Chromosome 5"/>
</dbReference>
<sequence length="70" mass="7827">MASNTDITTRVLVVALKSPYIAKTTAEIMTITNLSTHKINHIYAHSLPPNEPNSLNQRIKIPLINSYCLH</sequence>
<accession>A0A8A1LTF5</accession>
<dbReference type="AlphaFoldDB" id="A0A8A1LTF5"/>
<dbReference type="VEuPathDB" id="FungiDB:I7I53_05832"/>
<dbReference type="EMBL" id="CP069106">
    <property type="protein sequence ID" value="QSS57376.1"/>
    <property type="molecule type" value="Genomic_DNA"/>
</dbReference>
<proteinExistence type="predicted"/>
<evidence type="ECO:0000313" key="2">
    <source>
        <dbReference type="Proteomes" id="UP000663419"/>
    </source>
</evidence>
<name>A0A8A1LTF5_AJEC8</name>